<dbReference type="AlphaFoldDB" id="A0A6A6AUT1"/>
<keyword evidence="3" id="KW-1185">Reference proteome</keyword>
<evidence type="ECO:0000256" key="1">
    <source>
        <dbReference type="SAM" id="Phobius"/>
    </source>
</evidence>
<name>A0A6A6AUT1_9PEZI</name>
<dbReference type="GeneID" id="54299048"/>
<keyword evidence="1" id="KW-0472">Membrane</keyword>
<evidence type="ECO:0000313" key="2">
    <source>
        <dbReference type="EMBL" id="KAF2135356.1"/>
    </source>
</evidence>
<reference evidence="2" key="1">
    <citation type="journal article" date="2020" name="Stud. Mycol.">
        <title>101 Dothideomycetes genomes: a test case for predicting lifestyles and emergence of pathogens.</title>
        <authorList>
            <person name="Haridas S."/>
            <person name="Albert R."/>
            <person name="Binder M."/>
            <person name="Bloem J."/>
            <person name="Labutti K."/>
            <person name="Salamov A."/>
            <person name="Andreopoulos B."/>
            <person name="Baker S."/>
            <person name="Barry K."/>
            <person name="Bills G."/>
            <person name="Bluhm B."/>
            <person name="Cannon C."/>
            <person name="Castanera R."/>
            <person name="Culley D."/>
            <person name="Daum C."/>
            <person name="Ezra D."/>
            <person name="Gonzalez J."/>
            <person name="Henrissat B."/>
            <person name="Kuo A."/>
            <person name="Liang C."/>
            <person name="Lipzen A."/>
            <person name="Lutzoni F."/>
            <person name="Magnuson J."/>
            <person name="Mondo S."/>
            <person name="Nolan M."/>
            <person name="Ohm R."/>
            <person name="Pangilinan J."/>
            <person name="Park H.-J."/>
            <person name="Ramirez L."/>
            <person name="Alfaro M."/>
            <person name="Sun H."/>
            <person name="Tritt A."/>
            <person name="Yoshinaga Y."/>
            <person name="Zwiers L.-H."/>
            <person name="Turgeon B."/>
            <person name="Goodwin S."/>
            <person name="Spatafora J."/>
            <person name="Crous P."/>
            <person name="Grigoriev I."/>
        </authorList>
    </citation>
    <scope>NUCLEOTIDE SEQUENCE</scope>
    <source>
        <strain evidence="2">CBS 121167</strain>
    </source>
</reference>
<gene>
    <name evidence="2" type="ORF">K452DRAFT_29337</name>
</gene>
<proteinExistence type="predicted"/>
<sequence>MPSSPLRPAESCNAVRVLDNRTPGLWAEGNVVGWGSREGWRTRGPRGPWGYHWGELFFFFSPFFFWPFPSLRAAYIMIADRIWMSCGGAGVGQLSSQASISHANGFISSTARTCG</sequence>
<organism evidence="2 3">
    <name type="scientific">Aplosporella prunicola CBS 121167</name>
    <dbReference type="NCBI Taxonomy" id="1176127"/>
    <lineage>
        <taxon>Eukaryota</taxon>
        <taxon>Fungi</taxon>
        <taxon>Dikarya</taxon>
        <taxon>Ascomycota</taxon>
        <taxon>Pezizomycotina</taxon>
        <taxon>Dothideomycetes</taxon>
        <taxon>Dothideomycetes incertae sedis</taxon>
        <taxon>Botryosphaeriales</taxon>
        <taxon>Aplosporellaceae</taxon>
        <taxon>Aplosporella</taxon>
    </lineage>
</organism>
<feature type="transmembrane region" description="Helical" evidence="1">
    <location>
        <begin position="56"/>
        <end position="75"/>
    </location>
</feature>
<keyword evidence="1" id="KW-0812">Transmembrane</keyword>
<keyword evidence="1" id="KW-1133">Transmembrane helix</keyword>
<dbReference type="Proteomes" id="UP000799438">
    <property type="component" value="Unassembled WGS sequence"/>
</dbReference>
<dbReference type="EMBL" id="ML995595">
    <property type="protein sequence ID" value="KAF2135356.1"/>
    <property type="molecule type" value="Genomic_DNA"/>
</dbReference>
<dbReference type="RefSeq" id="XP_033391074.1">
    <property type="nucleotide sequence ID" value="XM_033541552.1"/>
</dbReference>
<accession>A0A6A6AUT1</accession>
<protein>
    <submittedName>
        <fullName evidence="2">Uncharacterized protein</fullName>
    </submittedName>
</protein>
<evidence type="ECO:0000313" key="3">
    <source>
        <dbReference type="Proteomes" id="UP000799438"/>
    </source>
</evidence>